<organism evidence="1">
    <name type="scientific">viral metagenome</name>
    <dbReference type="NCBI Taxonomy" id="1070528"/>
    <lineage>
        <taxon>unclassified sequences</taxon>
        <taxon>metagenomes</taxon>
        <taxon>organismal metagenomes</taxon>
    </lineage>
</organism>
<protein>
    <submittedName>
        <fullName evidence="1">Uncharacterized protein</fullName>
    </submittedName>
</protein>
<reference evidence="1" key="1">
    <citation type="submission" date="2020-03" db="EMBL/GenBank/DDBJ databases">
        <title>The deep terrestrial virosphere.</title>
        <authorList>
            <person name="Holmfeldt K."/>
            <person name="Nilsson E."/>
            <person name="Simone D."/>
            <person name="Lopez-Fernandez M."/>
            <person name="Wu X."/>
            <person name="de Brujin I."/>
            <person name="Lundin D."/>
            <person name="Andersson A."/>
            <person name="Bertilsson S."/>
            <person name="Dopson M."/>
        </authorList>
    </citation>
    <scope>NUCLEOTIDE SEQUENCE</scope>
    <source>
        <strain evidence="1">MM415B01222</strain>
    </source>
</reference>
<proteinExistence type="predicted"/>
<gene>
    <name evidence="1" type="ORF">MM415B01222_0021</name>
</gene>
<dbReference type="AlphaFoldDB" id="A0A6M3IRR9"/>
<accession>A0A6M3IRR9</accession>
<name>A0A6M3IRR9_9ZZZZ</name>
<evidence type="ECO:0000313" key="1">
    <source>
        <dbReference type="EMBL" id="QJA59875.1"/>
    </source>
</evidence>
<dbReference type="EMBL" id="MT141387">
    <property type="protein sequence ID" value="QJA59875.1"/>
    <property type="molecule type" value="Genomic_DNA"/>
</dbReference>
<sequence length="147" mass="16440">MEVAMARGLHKKYNVRRQDGNTEPEAEYLVLRLDTDKHARAAAFEYAKACEGDNPELAQDIRDKVWDIVRDSSPVQPPPPPNWPPKKPVVVINMWNRLESDYEAEVAKHVSNGYVLVSANMVSHVNGSFVDVIFQAVLALPSVCCVP</sequence>